<accession>A0ABU5Z2N5</accession>
<evidence type="ECO:0000313" key="1">
    <source>
        <dbReference type="EMBL" id="MEB3071646.1"/>
    </source>
</evidence>
<sequence>MRGRGGEVPLKLLVALIWRSASPPFDTRISARKWAELLGLPDAAHLGARRITDGFETLANLDLIKMEKRRGEPSVITLLEESGTGAEYTLPKGRGDLYFHIPAQLWLTGKIQTLSAPALSMLMAVLAELDPKDPHRPVWWSTKVFPQRIGLSPSSRSRGTRELIEANLLETKRVPIPTTANRSSFSEERVRTLYSPTAEALVAPTSRVAKAVRPSETHSGRGH</sequence>
<gene>
    <name evidence="1" type="ORF">K5L39_20940</name>
</gene>
<dbReference type="Proteomes" id="UP001299283">
    <property type="component" value="Unassembled WGS sequence"/>
</dbReference>
<protein>
    <recommendedName>
        <fullName evidence="3">Transcriptional regulator</fullName>
    </recommendedName>
</protein>
<name>A0ABU5Z2N5_9MYCO</name>
<organism evidence="1 2">
    <name type="scientific">[Mycobacterium] vasticus</name>
    <dbReference type="NCBI Taxonomy" id="2875777"/>
    <lineage>
        <taxon>Bacteria</taxon>
        <taxon>Bacillati</taxon>
        <taxon>Actinomycetota</taxon>
        <taxon>Actinomycetes</taxon>
        <taxon>Mycobacteriales</taxon>
        <taxon>Mycobacteriaceae</taxon>
        <taxon>Mycolicibacter</taxon>
    </lineage>
</organism>
<proteinExistence type="predicted"/>
<comment type="caution">
    <text evidence="1">The sequence shown here is derived from an EMBL/GenBank/DDBJ whole genome shotgun (WGS) entry which is preliminary data.</text>
</comment>
<reference evidence="1 2" key="1">
    <citation type="submission" date="2023-12" db="EMBL/GenBank/DDBJ databases">
        <title>Description of new species of Mycobacterium terrae complex isolated from sewage at the Sao Paulo Zoological Park Foundation in Brazil.</title>
        <authorList>
            <person name="Romagnoli C.L."/>
            <person name="Conceicao E.C."/>
            <person name="Machado E."/>
            <person name="Barreto L.B.P.F."/>
            <person name="Sharma A."/>
            <person name="Silva N.M."/>
            <person name="Marques L.E."/>
            <person name="Juliana M.A."/>
            <person name="Lourenco M.C.S."/>
            <person name="Digiampietri L.A."/>
            <person name="Suffys P.N."/>
            <person name="Viana-Niero C."/>
        </authorList>
    </citation>
    <scope>NUCLEOTIDE SEQUENCE [LARGE SCALE GENOMIC DNA]</scope>
    <source>
        <strain evidence="1 2">MYC017</strain>
    </source>
</reference>
<evidence type="ECO:0000313" key="2">
    <source>
        <dbReference type="Proteomes" id="UP001299283"/>
    </source>
</evidence>
<evidence type="ECO:0008006" key="3">
    <source>
        <dbReference type="Google" id="ProtNLM"/>
    </source>
</evidence>
<keyword evidence="2" id="KW-1185">Reference proteome</keyword>
<dbReference type="EMBL" id="JAYJJQ010000031">
    <property type="protein sequence ID" value="MEB3071646.1"/>
    <property type="molecule type" value="Genomic_DNA"/>
</dbReference>
<dbReference type="RefSeq" id="WP_225397724.1">
    <property type="nucleotide sequence ID" value="NZ_JAYJJQ010000031.1"/>
</dbReference>